<feature type="transmembrane region" description="Helical" evidence="5">
    <location>
        <begin position="80"/>
        <end position="99"/>
    </location>
</feature>
<name>A0A1G1ZKT1_9BACT</name>
<feature type="transmembrane region" description="Helical" evidence="5">
    <location>
        <begin position="231"/>
        <end position="247"/>
    </location>
</feature>
<feature type="transmembrane region" description="Helical" evidence="5">
    <location>
        <begin position="361"/>
        <end position="384"/>
    </location>
</feature>
<keyword evidence="4 5" id="KW-0472">Membrane</keyword>
<evidence type="ECO:0000256" key="4">
    <source>
        <dbReference type="ARBA" id="ARBA00023136"/>
    </source>
</evidence>
<protein>
    <recommendedName>
        <fullName evidence="6">O-antigen ligase-related domain-containing protein</fullName>
    </recommendedName>
</protein>
<dbReference type="EMBL" id="MHJI01000021">
    <property type="protein sequence ID" value="OGY65238.1"/>
    <property type="molecule type" value="Genomic_DNA"/>
</dbReference>
<dbReference type="GO" id="GO:0016020">
    <property type="term" value="C:membrane"/>
    <property type="evidence" value="ECO:0007669"/>
    <property type="project" value="UniProtKB-SubCell"/>
</dbReference>
<dbReference type="InterPro" id="IPR051533">
    <property type="entry name" value="WaaL-like"/>
</dbReference>
<organism evidence="7 8">
    <name type="scientific">Candidatus Harrisonbacteria bacterium RIFCSPLOWO2_01_FULL_40_28</name>
    <dbReference type="NCBI Taxonomy" id="1798406"/>
    <lineage>
        <taxon>Bacteria</taxon>
        <taxon>Candidatus Harrisoniibacteriota</taxon>
    </lineage>
</organism>
<evidence type="ECO:0000256" key="1">
    <source>
        <dbReference type="ARBA" id="ARBA00004141"/>
    </source>
</evidence>
<evidence type="ECO:0000313" key="7">
    <source>
        <dbReference type="EMBL" id="OGY65238.1"/>
    </source>
</evidence>
<evidence type="ECO:0000256" key="5">
    <source>
        <dbReference type="SAM" id="Phobius"/>
    </source>
</evidence>
<evidence type="ECO:0000259" key="6">
    <source>
        <dbReference type="Pfam" id="PF04932"/>
    </source>
</evidence>
<dbReference type="AlphaFoldDB" id="A0A1G1ZKT1"/>
<dbReference type="PANTHER" id="PTHR37422">
    <property type="entry name" value="TEICHURONIC ACID BIOSYNTHESIS PROTEIN TUAE"/>
    <property type="match status" value="1"/>
</dbReference>
<dbReference type="InterPro" id="IPR007016">
    <property type="entry name" value="O-antigen_ligase-rel_domated"/>
</dbReference>
<evidence type="ECO:0000313" key="8">
    <source>
        <dbReference type="Proteomes" id="UP000178517"/>
    </source>
</evidence>
<sequence length="452" mass="52294">MLLFLGISKFFLYLVPFSVLIISRSTLFPFIVGKAVFLRFIVELSLFFFVLYLVWERPELERLKKKIIDTDYSFILRSKIFWAVTAFVALFAIAGIFGVDPRISFWSNFERGEGIFQVFHYYLFFLLLLFVFRKEDDWRRLFLFSIFAGIGVTLYGLLQLWGVEGVVSSGQGRIQGTLGNPAYVGAYLMFGMFYVAQLLLQEKRRFLQLSLFLVFGFFIVGFLFAQTRGSLLGLLAGLGLSFLYLVWKAPSKRFRHVSLGILGFLIVVAGLIFALRHKPFIQNLPFARIFDIDLQGSGAQSRFWTWKSAFKGFLDRPLLGWGPENFSRAFDKYFDVRHFISPNASGQQLWFDRAHNNVLEYLVQTGILGLLAYLSIFIVVYWILFKKSLNERYEEALRPLIKNALMIFMPTAYFVQSLVLFDVLPIFLNLFLFLAYAVHVLEGNKSVDIKKV</sequence>
<dbReference type="Pfam" id="PF04932">
    <property type="entry name" value="Wzy_C"/>
    <property type="match status" value="1"/>
</dbReference>
<dbReference type="PANTHER" id="PTHR37422:SF13">
    <property type="entry name" value="LIPOPOLYSACCHARIDE BIOSYNTHESIS PROTEIN PA4999-RELATED"/>
    <property type="match status" value="1"/>
</dbReference>
<comment type="subcellular location">
    <subcellularLocation>
        <location evidence="1">Membrane</location>
        <topology evidence="1">Multi-pass membrane protein</topology>
    </subcellularLocation>
</comment>
<evidence type="ECO:0000256" key="2">
    <source>
        <dbReference type="ARBA" id="ARBA00022692"/>
    </source>
</evidence>
<feature type="transmembrane region" description="Helical" evidence="5">
    <location>
        <begin position="259"/>
        <end position="276"/>
    </location>
</feature>
<dbReference type="STRING" id="1798406.A3A04_02110"/>
<feature type="transmembrane region" description="Helical" evidence="5">
    <location>
        <begin position="37"/>
        <end position="55"/>
    </location>
</feature>
<feature type="transmembrane region" description="Helical" evidence="5">
    <location>
        <begin position="141"/>
        <end position="162"/>
    </location>
</feature>
<accession>A0A1G1ZKT1</accession>
<keyword evidence="3 5" id="KW-1133">Transmembrane helix</keyword>
<evidence type="ECO:0000256" key="3">
    <source>
        <dbReference type="ARBA" id="ARBA00022989"/>
    </source>
</evidence>
<keyword evidence="2 5" id="KW-0812">Transmembrane</keyword>
<proteinExistence type="predicted"/>
<dbReference type="Proteomes" id="UP000178517">
    <property type="component" value="Unassembled WGS sequence"/>
</dbReference>
<feature type="transmembrane region" description="Helical" evidence="5">
    <location>
        <begin position="207"/>
        <end position="225"/>
    </location>
</feature>
<feature type="transmembrane region" description="Helical" evidence="5">
    <location>
        <begin position="421"/>
        <end position="441"/>
    </location>
</feature>
<gene>
    <name evidence="7" type="ORF">A3A04_02110</name>
</gene>
<feature type="transmembrane region" description="Helical" evidence="5">
    <location>
        <begin position="182"/>
        <end position="200"/>
    </location>
</feature>
<feature type="transmembrane region" description="Helical" evidence="5">
    <location>
        <begin position="114"/>
        <end position="132"/>
    </location>
</feature>
<reference evidence="7 8" key="1">
    <citation type="journal article" date="2016" name="Nat. Commun.">
        <title>Thousands of microbial genomes shed light on interconnected biogeochemical processes in an aquifer system.</title>
        <authorList>
            <person name="Anantharaman K."/>
            <person name="Brown C.T."/>
            <person name="Hug L.A."/>
            <person name="Sharon I."/>
            <person name="Castelle C.J."/>
            <person name="Probst A.J."/>
            <person name="Thomas B.C."/>
            <person name="Singh A."/>
            <person name="Wilkins M.J."/>
            <person name="Karaoz U."/>
            <person name="Brodie E.L."/>
            <person name="Williams K.H."/>
            <person name="Hubbard S.S."/>
            <person name="Banfield J.F."/>
        </authorList>
    </citation>
    <scope>NUCLEOTIDE SEQUENCE [LARGE SCALE GENOMIC DNA]</scope>
</reference>
<feature type="domain" description="O-antigen ligase-related" evidence="6">
    <location>
        <begin position="214"/>
        <end position="374"/>
    </location>
</feature>
<comment type="caution">
    <text evidence="7">The sequence shown here is derived from an EMBL/GenBank/DDBJ whole genome shotgun (WGS) entry which is preliminary data.</text>
</comment>